<comment type="caution">
    <text evidence="1">The sequence shown here is derived from an EMBL/GenBank/DDBJ whole genome shotgun (WGS) entry which is preliminary data.</text>
</comment>
<protein>
    <submittedName>
        <fullName evidence="1">GIY-YIG nuclease family protein</fullName>
    </submittedName>
</protein>
<organism evidence="1 2">
    <name type="scientific">Roseibium litorale</name>
    <dbReference type="NCBI Taxonomy" id="2803841"/>
    <lineage>
        <taxon>Bacteria</taxon>
        <taxon>Pseudomonadati</taxon>
        <taxon>Pseudomonadota</taxon>
        <taxon>Alphaproteobacteria</taxon>
        <taxon>Hyphomicrobiales</taxon>
        <taxon>Stappiaceae</taxon>
        <taxon>Roseibium</taxon>
    </lineage>
</organism>
<keyword evidence="2" id="KW-1185">Reference proteome</keyword>
<dbReference type="RefSeq" id="WP_192147120.1">
    <property type="nucleotide sequence ID" value="NZ_JACYXI010000002.1"/>
</dbReference>
<evidence type="ECO:0000313" key="1">
    <source>
        <dbReference type="EMBL" id="MBD8890987.1"/>
    </source>
</evidence>
<name>A0ABR9CJH6_9HYPH</name>
<dbReference type="Pfam" id="PF13455">
    <property type="entry name" value="MUG113"/>
    <property type="match status" value="1"/>
</dbReference>
<accession>A0ABR9CJH6</accession>
<reference evidence="2" key="1">
    <citation type="submission" date="2020-09" db="EMBL/GenBank/DDBJ databases">
        <title>The genome sequence of strain Labrenzia suaedae 4C16A.</title>
        <authorList>
            <person name="Liu Y."/>
        </authorList>
    </citation>
    <scope>NUCLEOTIDE SEQUENCE [LARGE SCALE GENOMIC DNA]</scope>
    <source>
        <strain evidence="2">4C16A</strain>
    </source>
</reference>
<sequence>MGQDEYKQEIIRKIRDIASRNDGRAPGREKFQSETGIRPHEWRGKIWRTWSDAIVEAGLEPNDLQSAYSDKDLLRFVFEVASDLKRFPSYADLDFEARRRANAPTMKTIQARWKMVDLANALVGYAESLRAEDVASLAKGYVPPRRAEASNDDVSTSDPLGYVYMQRHGLDYKIGLTNSLNRRGRQIQIELPQEIELVHSILTDDPAGIEAYWHKRFAAKRTRGEWFKLSKAEVAAFKRWSKIW</sequence>
<reference evidence="1 2" key="2">
    <citation type="journal article" date="2021" name="Int. J. Syst. Evol. Microbiol.">
        <title>Roseibium litorale sp. nov., isolated from a tidal flat sediment and proposal for the reclassification of Labrenzia polysiphoniae as Roseibium polysiphoniae comb. nov.</title>
        <authorList>
            <person name="Liu Y."/>
            <person name="Pei T."/>
            <person name="Du J."/>
            <person name="Chao M."/>
            <person name="Deng M.R."/>
            <person name="Zhu H."/>
        </authorList>
    </citation>
    <scope>NUCLEOTIDE SEQUENCE [LARGE SCALE GENOMIC DNA]</scope>
    <source>
        <strain evidence="1 2">4C16A</strain>
    </source>
</reference>
<evidence type="ECO:0000313" key="2">
    <source>
        <dbReference type="Proteomes" id="UP000632063"/>
    </source>
</evidence>
<gene>
    <name evidence="1" type="ORF">IG616_05485</name>
</gene>
<dbReference type="Proteomes" id="UP000632063">
    <property type="component" value="Unassembled WGS sequence"/>
</dbReference>
<dbReference type="EMBL" id="JACYXI010000002">
    <property type="protein sequence ID" value="MBD8890987.1"/>
    <property type="molecule type" value="Genomic_DNA"/>
</dbReference>
<proteinExistence type="predicted"/>